<sequence length="161" mass="18651">MAENLYKNFLDDILQQIKRISLALTLFFLFLFFVTMAHAQMSGKCAEVVRNMKVPVDRAMVVHKNMQKTLNSDQPIDKYNRHVNILVGNLDREAGRMERLFVAAKQRGCDKLVQMMRDHIVNTKNIYNGMMASIQLPAPKEPLAKQNDKLKSELEFLMEIH</sequence>
<organism evidence="1">
    <name type="scientific">marine metagenome</name>
    <dbReference type="NCBI Taxonomy" id="408172"/>
    <lineage>
        <taxon>unclassified sequences</taxon>
        <taxon>metagenomes</taxon>
        <taxon>ecological metagenomes</taxon>
    </lineage>
</organism>
<accession>A0A382JP60</accession>
<dbReference type="EMBL" id="UINC01075398">
    <property type="protein sequence ID" value="SVC13536.1"/>
    <property type="molecule type" value="Genomic_DNA"/>
</dbReference>
<reference evidence="1" key="1">
    <citation type="submission" date="2018-05" db="EMBL/GenBank/DDBJ databases">
        <authorList>
            <person name="Lanie J.A."/>
            <person name="Ng W.-L."/>
            <person name="Kazmierczak K.M."/>
            <person name="Andrzejewski T.M."/>
            <person name="Davidsen T.M."/>
            <person name="Wayne K.J."/>
            <person name="Tettelin H."/>
            <person name="Glass J.I."/>
            <person name="Rusch D."/>
            <person name="Podicherti R."/>
            <person name="Tsui H.-C.T."/>
            <person name="Winkler M.E."/>
        </authorList>
    </citation>
    <scope>NUCLEOTIDE SEQUENCE</scope>
</reference>
<gene>
    <name evidence="1" type="ORF">METZ01_LOCUS266390</name>
</gene>
<dbReference type="AlphaFoldDB" id="A0A382JP60"/>
<evidence type="ECO:0000313" key="1">
    <source>
        <dbReference type="EMBL" id="SVC13536.1"/>
    </source>
</evidence>
<protein>
    <submittedName>
        <fullName evidence="1">Uncharacterized protein</fullName>
    </submittedName>
</protein>
<proteinExistence type="predicted"/>
<name>A0A382JP60_9ZZZZ</name>